<comment type="caution">
    <text evidence="1">The sequence shown here is derived from an EMBL/GenBank/DDBJ whole genome shotgun (WGS) entry which is preliminary data.</text>
</comment>
<sequence length="98" mass="11134">MGSELSPTVTELNNYAPPRKVKVSIRYEETYTTVSVSVDWTPDAEHVDQPVLVRSDPGDMDTPFVVELCQFTKCTNSFTDKKPKRIDTNSYKKWSVST</sequence>
<dbReference type="EMBL" id="JAWDGP010002931">
    <property type="protein sequence ID" value="KAK3778511.1"/>
    <property type="molecule type" value="Genomic_DNA"/>
</dbReference>
<dbReference type="AlphaFoldDB" id="A0AAE1A0X5"/>
<organism evidence="1 2">
    <name type="scientific">Elysia crispata</name>
    <name type="common">lettuce slug</name>
    <dbReference type="NCBI Taxonomy" id="231223"/>
    <lineage>
        <taxon>Eukaryota</taxon>
        <taxon>Metazoa</taxon>
        <taxon>Spiralia</taxon>
        <taxon>Lophotrochozoa</taxon>
        <taxon>Mollusca</taxon>
        <taxon>Gastropoda</taxon>
        <taxon>Heterobranchia</taxon>
        <taxon>Euthyneura</taxon>
        <taxon>Panpulmonata</taxon>
        <taxon>Sacoglossa</taxon>
        <taxon>Placobranchoidea</taxon>
        <taxon>Plakobranchidae</taxon>
        <taxon>Elysia</taxon>
    </lineage>
</organism>
<evidence type="ECO:0000313" key="1">
    <source>
        <dbReference type="EMBL" id="KAK3778511.1"/>
    </source>
</evidence>
<dbReference type="Proteomes" id="UP001283361">
    <property type="component" value="Unassembled WGS sequence"/>
</dbReference>
<protein>
    <submittedName>
        <fullName evidence="1">Uncharacterized protein</fullName>
    </submittedName>
</protein>
<evidence type="ECO:0000313" key="2">
    <source>
        <dbReference type="Proteomes" id="UP001283361"/>
    </source>
</evidence>
<keyword evidence="2" id="KW-1185">Reference proteome</keyword>
<gene>
    <name evidence="1" type="ORF">RRG08_024919</name>
</gene>
<name>A0AAE1A0X5_9GAST</name>
<reference evidence="1" key="1">
    <citation type="journal article" date="2023" name="G3 (Bethesda)">
        <title>A reference genome for the long-term kleptoplast-retaining sea slug Elysia crispata morphotype clarki.</title>
        <authorList>
            <person name="Eastman K.E."/>
            <person name="Pendleton A.L."/>
            <person name="Shaikh M.A."/>
            <person name="Suttiyut T."/>
            <person name="Ogas R."/>
            <person name="Tomko P."/>
            <person name="Gavelis G."/>
            <person name="Widhalm J.R."/>
            <person name="Wisecaver J.H."/>
        </authorList>
    </citation>
    <scope>NUCLEOTIDE SEQUENCE</scope>
    <source>
        <strain evidence="1">ECLA1</strain>
    </source>
</reference>
<proteinExistence type="predicted"/>
<accession>A0AAE1A0X5</accession>